<protein>
    <submittedName>
        <fullName evidence="2">Uncharacterized protein</fullName>
    </submittedName>
</protein>
<keyword evidence="3" id="KW-1185">Reference proteome</keyword>
<reference evidence="3" key="1">
    <citation type="submission" date="2018-07" db="EMBL/GenBank/DDBJ databases">
        <authorList>
            <person name="Peiro R."/>
            <person name="Begona"/>
            <person name="Cbmso G."/>
            <person name="Lopez M."/>
            <person name="Gonzalez S."/>
        </authorList>
    </citation>
    <scope>NUCLEOTIDE SEQUENCE [LARGE SCALE GENOMIC DNA]</scope>
</reference>
<dbReference type="RefSeq" id="WP_115670384.1">
    <property type="nucleotide sequence ID" value="NZ_UEYP01000005.1"/>
</dbReference>
<evidence type="ECO:0000313" key="2">
    <source>
        <dbReference type="EMBL" id="SSC67834.1"/>
    </source>
</evidence>
<dbReference type="AlphaFoldDB" id="A0A376AJA0"/>
<dbReference type="STRING" id="1336235.GCA_000518785_02945"/>
<sequence>MLAIRYLPTVLFLGSTALAQPAAANESVYTDLNLDRCQTIAADEMGASMKCKGYKDYPIHFAEGDLRQSVLYGPVRAELIKGAFESFAAFNHINTKVEWRLDASGKPFAAILRWFIENVGDTGMPTKEAEGQVLVIARVAQPQDGLSCVVGYVDALSNTNANELARAVADREARDFACGFQEAMWFGKRGEKASEETHVWPEGLSVE</sequence>
<dbReference type="OrthoDB" id="7427667at2"/>
<dbReference type="EMBL" id="UEYP01000005">
    <property type="protein sequence ID" value="SSC67834.1"/>
    <property type="molecule type" value="Genomic_DNA"/>
</dbReference>
<keyword evidence="1" id="KW-0732">Signal</keyword>
<evidence type="ECO:0000313" key="3">
    <source>
        <dbReference type="Proteomes" id="UP000254764"/>
    </source>
</evidence>
<organism evidence="2 3">
    <name type="scientific">Ciceribacter selenitireducens ATCC BAA-1503</name>
    <dbReference type="NCBI Taxonomy" id="1336235"/>
    <lineage>
        <taxon>Bacteria</taxon>
        <taxon>Pseudomonadati</taxon>
        <taxon>Pseudomonadota</taxon>
        <taxon>Alphaproteobacteria</taxon>
        <taxon>Hyphomicrobiales</taxon>
        <taxon>Rhizobiaceae</taxon>
        <taxon>Ciceribacter</taxon>
    </lineage>
</organism>
<name>A0A376AJA0_9HYPH</name>
<feature type="chain" id="PRO_5016780299" evidence="1">
    <location>
        <begin position="20"/>
        <end position="207"/>
    </location>
</feature>
<proteinExistence type="predicted"/>
<accession>A0A376AJA0</accession>
<gene>
    <name evidence="2" type="ORF">RHIZ70_3542</name>
</gene>
<evidence type="ECO:0000256" key="1">
    <source>
        <dbReference type="SAM" id="SignalP"/>
    </source>
</evidence>
<dbReference type="Proteomes" id="UP000254764">
    <property type="component" value="Unassembled WGS sequence"/>
</dbReference>
<feature type="signal peptide" evidence="1">
    <location>
        <begin position="1"/>
        <end position="19"/>
    </location>
</feature>